<gene>
    <name evidence="1" type="ORF">VNO77_16475</name>
</gene>
<dbReference type="EMBL" id="JAYMYQ010000003">
    <property type="protein sequence ID" value="KAK7345862.1"/>
    <property type="molecule type" value="Genomic_DNA"/>
</dbReference>
<evidence type="ECO:0000313" key="2">
    <source>
        <dbReference type="Proteomes" id="UP001367508"/>
    </source>
</evidence>
<reference evidence="1 2" key="1">
    <citation type="submission" date="2024-01" db="EMBL/GenBank/DDBJ databases">
        <title>The genomes of 5 underutilized Papilionoideae crops provide insights into root nodulation and disease resistanc.</title>
        <authorList>
            <person name="Jiang F."/>
        </authorList>
    </citation>
    <scope>NUCLEOTIDE SEQUENCE [LARGE SCALE GENOMIC DNA]</scope>
    <source>
        <strain evidence="1">LVBAO_FW01</strain>
        <tissue evidence="1">Leaves</tissue>
    </source>
</reference>
<evidence type="ECO:0000313" key="1">
    <source>
        <dbReference type="EMBL" id="KAK7345862.1"/>
    </source>
</evidence>
<sequence length="78" mass="8987">MSWPHRCQVMKLMDELAPQINNIRGGYEDKDVTVRDTVIKEYHRLTCGVDVAVNIPQRTFFIPFVSLYAHRGILAAQL</sequence>
<accession>A0AAN9M5X2</accession>
<dbReference type="AlphaFoldDB" id="A0AAN9M5X2"/>
<comment type="caution">
    <text evidence="1">The sequence shown here is derived from an EMBL/GenBank/DDBJ whole genome shotgun (WGS) entry which is preliminary data.</text>
</comment>
<organism evidence="1 2">
    <name type="scientific">Canavalia gladiata</name>
    <name type="common">Sword bean</name>
    <name type="synonym">Dolichos gladiatus</name>
    <dbReference type="NCBI Taxonomy" id="3824"/>
    <lineage>
        <taxon>Eukaryota</taxon>
        <taxon>Viridiplantae</taxon>
        <taxon>Streptophyta</taxon>
        <taxon>Embryophyta</taxon>
        <taxon>Tracheophyta</taxon>
        <taxon>Spermatophyta</taxon>
        <taxon>Magnoliopsida</taxon>
        <taxon>eudicotyledons</taxon>
        <taxon>Gunneridae</taxon>
        <taxon>Pentapetalae</taxon>
        <taxon>rosids</taxon>
        <taxon>fabids</taxon>
        <taxon>Fabales</taxon>
        <taxon>Fabaceae</taxon>
        <taxon>Papilionoideae</taxon>
        <taxon>50 kb inversion clade</taxon>
        <taxon>NPAAA clade</taxon>
        <taxon>indigoferoid/millettioid clade</taxon>
        <taxon>Phaseoleae</taxon>
        <taxon>Canavalia</taxon>
    </lineage>
</organism>
<name>A0AAN9M5X2_CANGL</name>
<dbReference type="Proteomes" id="UP001367508">
    <property type="component" value="Unassembled WGS sequence"/>
</dbReference>
<keyword evidence="2" id="KW-1185">Reference proteome</keyword>
<protein>
    <submittedName>
        <fullName evidence="1">Uncharacterized protein</fullName>
    </submittedName>
</protein>
<proteinExistence type="predicted"/>